<dbReference type="PANTHER" id="PTHR21193:SF3">
    <property type="entry name" value="OXIDOREDUCTASE-LIKE DOMAIN-CONTAINING PROTEIN 1"/>
    <property type="match status" value="1"/>
</dbReference>
<organism evidence="3">
    <name type="scientific">Strongyloides stercoralis</name>
    <name type="common">Threadworm</name>
    <dbReference type="NCBI Taxonomy" id="6248"/>
    <lineage>
        <taxon>Eukaryota</taxon>
        <taxon>Metazoa</taxon>
        <taxon>Ecdysozoa</taxon>
        <taxon>Nematoda</taxon>
        <taxon>Chromadorea</taxon>
        <taxon>Rhabditida</taxon>
        <taxon>Tylenchina</taxon>
        <taxon>Panagrolaimomorpha</taxon>
        <taxon>Strongyloidoidea</taxon>
        <taxon>Strongyloididae</taxon>
        <taxon>Strongyloides</taxon>
    </lineage>
</organism>
<evidence type="ECO:0000259" key="1">
    <source>
        <dbReference type="Pfam" id="PF09791"/>
    </source>
</evidence>
<proteinExistence type="predicted"/>
<dbReference type="STRING" id="6248.A0A0K0E181"/>
<sequence length="109" mass="12475">MSSRFSSILKSSIITKKLFNQKKFLSNTFSGIILPEIPEKGSCCGSGCQNCVWLVYAEDVLNAIKNHPDFKNKSDRKKVYNNIELLLANEIEDPNLREFILMDVRSKFN</sequence>
<evidence type="ECO:0000313" key="4">
    <source>
        <dbReference type="WBParaSite" id="TCONS_00007271.p1"/>
    </source>
</evidence>
<dbReference type="PANTHER" id="PTHR21193">
    <property type="entry name" value="OXIDOREDUCTASE-LIKE DOMAIN-CONTAINING PROTEIN 1"/>
    <property type="match status" value="1"/>
</dbReference>
<reference evidence="3" key="1">
    <citation type="submission" date="2015-08" db="UniProtKB">
        <authorList>
            <consortium name="WormBaseParasite"/>
        </authorList>
    </citation>
    <scope>IDENTIFICATION</scope>
</reference>
<dbReference type="GO" id="GO:0005739">
    <property type="term" value="C:mitochondrion"/>
    <property type="evidence" value="ECO:0007669"/>
    <property type="project" value="TreeGrafter"/>
</dbReference>
<dbReference type="InterPro" id="IPR019180">
    <property type="entry name" value="Oxidoreductase-like_N"/>
</dbReference>
<dbReference type="AlphaFoldDB" id="A0A0K0E181"/>
<feature type="domain" description="Oxidoreductase-like" evidence="1">
    <location>
        <begin position="29"/>
        <end position="60"/>
    </location>
</feature>
<keyword evidence="2" id="KW-1185">Reference proteome</keyword>
<dbReference type="InterPro" id="IPR039251">
    <property type="entry name" value="OXLD1"/>
</dbReference>
<accession>A0A0K0E181</accession>
<dbReference type="WBParaSite" id="TCONS_00007271.p1">
    <property type="protein sequence ID" value="TCONS_00007271.p1"/>
    <property type="gene ID" value="XLOC_005310"/>
</dbReference>
<dbReference type="WBParaSite" id="SSTP_0000324500.1">
    <property type="protein sequence ID" value="SSTP_0000324500.1"/>
    <property type="gene ID" value="SSTP_0000324500"/>
</dbReference>
<evidence type="ECO:0000313" key="3">
    <source>
        <dbReference type="WBParaSite" id="SSTP_0000324500.1"/>
    </source>
</evidence>
<dbReference type="Pfam" id="PF09791">
    <property type="entry name" value="Oxidored-like"/>
    <property type="match status" value="1"/>
</dbReference>
<name>A0A0K0E181_STRER</name>
<protein>
    <submittedName>
        <fullName evidence="3 4">Oxidoreductase-like domain-containing protein</fullName>
    </submittedName>
</protein>
<evidence type="ECO:0000313" key="2">
    <source>
        <dbReference type="Proteomes" id="UP000035681"/>
    </source>
</evidence>
<dbReference type="Proteomes" id="UP000035681">
    <property type="component" value="Unplaced"/>
</dbReference>